<name>A0ABU9R3D3_9BURK</name>
<dbReference type="InterPro" id="IPR012337">
    <property type="entry name" value="RNaseH-like_sf"/>
</dbReference>
<proteinExistence type="inferred from homology"/>
<dbReference type="PANTHER" id="PTHR33258">
    <property type="entry name" value="TRANSPOSASE INSL FOR INSERTION SEQUENCE ELEMENT IS186A-RELATED"/>
    <property type="match status" value="1"/>
</dbReference>
<feature type="domain" description="Transposase IS4-like" evidence="5">
    <location>
        <begin position="122"/>
        <end position="333"/>
    </location>
</feature>
<comment type="caution">
    <text evidence="7">The sequence shown here is derived from an EMBL/GenBank/DDBJ whole genome shotgun (WGS) entry which is preliminary data.</text>
</comment>
<organism evidence="7 8">
    <name type="scientific">Paraburkholderia azotifigens</name>
    <dbReference type="NCBI Taxonomy" id="2057004"/>
    <lineage>
        <taxon>Bacteria</taxon>
        <taxon>Pseudomonadati</taxon>
        <taxon>Pseudomonadota</taxon>
        <taxon>Betaproteobacteria</taxon>
        <taxon>Burkholderiales</taxon>
        <taxon>Burkholderiaceae</taxon>
        <taxon>Paraburkholderia</taxon>
    </lineage>
</organism>
<gene>
    <name evidence="7" type="ORF">V4C56_18295</name>
</gene>
<comment type="similarity">
    <text evidence="1">Belongs to the transposase 11 family.</text>
</comment>
<accession>A0ABU9R3D3</accession>
<dbReference type="Pfam" id="PF14294">
    <property type="entry name" value="DUF4372"/>
    <property type="match status" value="1"/>
</dbReference>
<dbReference type="InterPro" id="IPR025399">
    <property type="entry name" value="DUF4372"/>
</dbReference>
<evidence type="ECO:0000313" key="7">
    <source>
        <dbReference type="EMBL" id="MEM5341559.1"/>
    </source>
</evidence>
<evidence type="ECO:0000256" key="4">
    <source>
        <dbReference type="ARBA" id="ARBA00023172"/>
    </source>
</evidence>
<keyword evidence="8" id="KW-1185">Reference proteome</keyword>
<protein>
    <submittedName>
        <fullName evidence="7">IS4 family transposase</fullName>
    </submittedName>
</protein>
<dbReference type="InterPro" id="IPR002559">
    <property type="entry name" value="Transposase_11"/>
</dbReference>
<feature type="domain" description="DUF4372" evidence="6">
    <location>
        <begin position="4"/>
        <end position="76"/>
    </location>
</feature>
<evidence type="ECO:0000259" key="5">
    <source>
        <dbReference type="Pfam" id="PF01609"/>
    </source>
</evidence>
<dbReference type="NCBIfam" id="NF033592">
    <property type="entry name" value="transpos_IS4_1"/>
    <property type="match status" value="1"/>
</dbReference>
<evidence type="ECO:0000313" key="8">
    <source>
        <dbReference type="Proteomes" id="UP001481677"/>
    </source>
</evidence>
<reference evidence="7 8" key="1">
    <citation type="submission" date="2024-01" db="EMBL/GenBank/DDBJ databases">
        <title>The diversity of rhizobia nodulating Mimosa spp. in eleven states of Brazil covering several biomes is determined by host plant, location, and edaphic factors.</title>
        <authorList>
            <person name="Rouws L."/>
            <person name="Barauna A."/>
            <person name="Beukes C."/>
            <person name="De Faria S.M."/>
            <person name="Gross E."/>
            <person name="Dos Reis Junior F.B."/>
            <person name="Simon M."/>
            <person name="Maluk M."/>
            <person name="Odee D.W."/>
            <person name="Kenicer G."/>
            <person name="Young J.P.W."/>
            <person name="Reis V.M."/>
            <person name="Zilli J."/>
            <person name="James E.K."/>
        </authorList>
    </citation>
    <scope>NUCLEOTIDE SEQUENCE [LARGE SCALE GENOMIC DNA]</scope>
    <source>
        <strain evidence="7 8">JPY530</strain>
    </source>
</reference>
<keyword evidence="3" id="KW-0238">DNA-binding</keyword>
<keyword evidence="2" id="KW-0815">Transposition</keyword>
<keyword evidence="4" id="KW-0233">DNA recombination</keyword>
<evidence type="ECO:0000256" key="1">
    <source>
        <dbReference type="ARBA" id="ARBA00010075"/>
    </source>
</evidence>
<sequence>MNVGKTLFAQVMEFVPWKTLTRIIERYGGDAGVRMLGCADLFRVMAFAQLTWRESLRDIEVCLAANRGKLFHMGLKNVPARSTLSDALNLRDWRIYHALAMRLITRARALYASEALDLDLDATVYALDSTTIDLCLSLFEWAPFRTTKAAVKMHTLLDLRGAIPAFIHVSDGKMHDVRVLDLLPIEAGAFYIMDRGYLDFARLFKLHQAGAFFVTRAKRNLNARRVYSAATDRGTSVICDQRIALNSFYAAQDYPEQIRRIRFKDPESGKTLIFLTNNVTLPPLTIAALYRNRWQVELFFKWIKQHLRIKRFLGTSENAVKTQIWCAVSTYVLIAIVKKELQLDASLYTLLQILSVSVFEKTPISEALRFDAFNSDMPYTGNQLNDI</sequence>
<dbReference type="PANTHER" id="PTHR33258:SF1">
    <property type="entry name" value="TRANSPOSASE INSL FOR INSERTION SEQUENCE ELEMENT IS186A-RELATED"/>
    <property type="match status" value="1"/>
</dbReference>
<dbReference type="EMBL" id="JAZHGA010000011">
    <property type="protein sequence ID" value="MEM5341559.1"/>
    <property type="molecule type" value="Genomic_DNA"/>
</dbReference>
<evidence type="ECO:0000256" key="3">
    <source>
        <dbReference type="ARBA" id="ARBA00023125"/>
    </source>
</evidence>
<dbReference type="SUPFAM" id="SSF53098">
    <property type="entry name" value="Ribonuclease H-like"/>
    <property type="match status" value="1"/>
</dbReference>
<dbReference type="Pfam" id="PF01609">
    <property type="entry name" value="DDE_Tnp_1"/>
    <property type="match status" value="1"/>
</dbReference>
<evidence type="ECO:0000259" key="6">
    <source>
        <dbReference type="Pfam" id="PF14294"/>
    </source>
</evidence>
<evidence type="ECO:0000256" key="2">
    <source>
        <dbReference type="ARBA" id="ARBA00022578"/>
    </source>
</evidence>
<dbReference type="RefSeq" id="WP_342959059.1">
    <property type="nucleotide sequence ID" value="NZ_JAZHFZ010000010.1"/>
</dbReference>
<dbReference type="InterPro" id="IPR047952">
    <property type="entry name" value="Transpos_IS4"/>
</dbReference>
<dbReference type="Proteomes" id="UP001481677">
    <property type="component" value="Unassembled WGS sequence"/>
</dbReference>